<comment type="catalytic activity">
    <reaction evidence="9 10">
        <text>adenosine(37) in tRNA + dimethylallyl diphosphate = N(6)-dimethylallyladenosine(37) in tRNA + diphosphate</text>
        <dbReference type="Rhea" id="RHEA:26482"/>
        <dbReference type="Rhea" id="RHEA-COMP:10162"/>
        <dbReference type="Rhea" id="RHEA-COMP:10375"/>
        <dbReference type="ChEBI" id="CHEBI:33019"/>
        <dbReference type="ChEBI" id="CHEBI:57623"/>
        <dbReference type="ChEBI" id="CHEBI:74411"/>
        <dbReference type="ChEBI" id="CHEBI:74415"/>
        <dbReference type="EC" id="2.5.1.75"/>
    </reaction>
</comment>
<accession>R3U4B1</accession>
<dbReference type="STRING" id="154621.RV11_GL003269"/>
<dbReference type="InterPro" id="IPR018022">
    <property type="entry name" value="IPT"/>
</dbReference>
<feature type="binding site" evidence="10">
    <location>
        <begin position="11"/>
        <end position="16"/>
    </location>
    <ligand>
        <name>substrate</name>
    </ligand>
</feature>
<comment type="function">
    <text evidence="2 10">Catalyzes the transfer of a dimethylallyl group onto the adenine at position 37 in tRNAs that read codons beginning with uridine, leading to the formation of N6-(dimethylallyl)adenosine (i(6)A).</text>
</comment>
<dbReference type="EC" id="2.5.1.75" evidence="10"/>
<evidence type="ECO:0000256" key="7">
    <source>
        <dbReference type="ARBA" id="ARBA00022840"/>
    </source>
</evidence>
<dbReference type="EMBL" id="AJAT01000007">
    <property type="protein sequence ID" value="EOL48774.1"/>
    <property type="molecule type" value="Genomic_DNA"/>
</dbReference>
<keyword evidence="8 10" id="KW-0460">Magnesium</keyword>
<evidence type="ECO:0000256" key="3">
    <source>
        <dbReference type="ARBA" id="ARBA00005842"/>
    </source>
</evidence>
<sequence length="309" mass="35498">MEKIIVIVGPTAVGKTSLSIQLAKHFQGEIISGDSMQIYRGLDIGTAKVTVKEMQGIAHHLIDIREKEESYSVAEFQKEARQHIKNIQSRGNIPIIAGGTGLYIQALLYDYKLGATSEEDETDSRLIRESYESFAENNGNEALWQKLVSVDPLAAEKIHQNNRRKVIRALEVFERTGKSIFAPEKIPEKRYDAFIIGLNTDREVLYQRINQRVDEMMTKDLVEEARSLFEHPDTQAAKAIGYKELFGYLAGNESIETAVESIKQNSRRYAKRQLTWFRNKMDVHWFDLVKHPEEIKEIETQVQKWLQEG</sequence>
<dbReference type="InterPro" id="IPR027417">
    <property type="entry name" value="P-loop_NTPase"/>
</dbReference>
<feature type="region of interest" description="Interaction with substrate tRNA" evidence="10">
    <location>
        <begin position="34"/>
        <end position="37"/>
    </location>
</feature>
<dbReference type="AlphaFoldDB" id="R3U4B1"/>
<evidence type="ECO:0000313" key="13">
    <source>
        <dbReference type="Proteomes" id="UP000013785"/>
    </source>
</evidence>
<dbReference type="HOGENOM" id="CLU_032616_0_1_9"/>
<evidence type="ECO:0000259" key="11">
    <source>
        <dbReference type="PROSITE" id="PS50052"/>
    </source>
</evidence>
<dbReference type="Proteomes" id="UP000013785">
    <property type="component" value="Unassembled WGS sequence"/>
</dbReference>
<dbReference type="PROSITE" id="PS50052">
    <property type="entry name" value="GUANYLATE_KINASE_2"/>
    <property type="match status" value="1"/>
</dbReference>
<dbReference type="eggNOG" id="COG0324">
    <property type="taxonomic scope" value="Bacteria"/>
</dbReference>
<dbReference type="PANTHER" id="PTHR11088:SF60">
    <property type="entry name" value="TRNA DIMETHYLALLYLTRANSFERASE"/>
    <property type="match status" value="1"/>
</dbReference>
<comment type="cofactor">
    <cofactor evidence="1 10">
        <name>Mg(2+)</name>
        <dbReference type="ChEBI" id="CHEBI:18420"/>
    </cofactor>
</comment>
<comment type="caution">
    <text evidence="12">The sequence shown here is derived from an EMBL/GenBank/DDBJ whole genome shotgun (WGS) entry which is preliminary data.</text>
</comment>
<dbReference type="PANTHER" id="PTHR11088">
    <property type="entry name" value="TRNA DIMETHYLALLYLTRANSFERASE"/>
    <property type="match status" value="1"/>
</dbReference>
<keyword evidence="4 10" id="KW-0808">Transferase</keyword>
<organism evidence="12 13">
    <name type="scientific">Enterococcus phoeniculicola ATCC BAA-412</name>
    <dbReference type="NCBI Taxonomy" id="1158610"/>
    <lineage>
        <taxon>Bacteria</taxon>
        <taxon>Bacillati</taxon>
        <taxon>Bacillota</taxon>
        <taxon>Bacilli</taxon>
        <taxon>Lactobacillales</taxon>
        <taxon>Enterococcaceae</taxon>
        <taxon>Enterococcus</taxon>
    </lineage>
</organism>
<dbReference type="InterPro" id="IPR039657">
    <property type="entry name" value="Dimethylallyltransferase"/>
</dbReference>
<dbReference type="OrthoDB" id="9776390at2"/>
<dbReference type="GO" id="GO:0052381">
    <property type="term" value="F:tRNA dimethylallyltransferase activity"/>
    <property type="evidence" value="ECO:0007669"/>
    <property type="project" value="UniProtKB-UniRule"/>
</dbReference>
<dbReference type="Gene3D" id="3.40.50.300">
    <property type="entry name" value="P-loop containing nucleotide triphosphate hydrolases"/>
    <property type="match status" value="1"/>
</dbReference>
<feature type="binding site" evidence="10">
    <location>
        <begin position="9"/>
        <end position="16"/>
    </location>
    <ligand>
        <name>ATP</name>
        <dbReference type="ChEBI" id="CHEBI:30616"/>
    </ligand>
</feature>
<keyword evidence="5 10" id="KW-0819">tRNA processing</keyword>
<dbReference type="RefSeq" id="WP_010767000.1">
    <property type="nucleotide sequence ID" value="NZ_ASWE01000004.1"/>
</dbReference>
<protein>
    <recommendedName>
        <fullName evidence="10">tRNA dimethylallyltransferase</fullName>
        <ecNumber evidence="10">2.5.1.75</ecNumber>
    </recommendedName>
    <alternativeName>
        <fullName evidence="10">Dimethylallyl diphosphate:tRNA dimethylallyltransferase</fullName>
        <shortName evidence="10">DMAPP:tRNA dimethylallyltransferase</shortName>
        <shortName evidence="10">DMATase</shortName>
    </alternativeName>
    <alternativeName>
        <fullName evidence="10">Isopentenyl-diphosphate:tRNA isopentenyltransferase</fullName>
        <shortName evidence="10">IPP transferase</shortName>
        <shortName evidence="10">IPPT</shortName>
        <shortName evidence="10">IPTase</shortName>
    </alternativeName>
</protein>
<evidence type="ECO:0000256" key="9">
    <source>
        <dbReference type="ARBA" id="ARBA00049563"/>
    </source>
</evidence>
<dbReference type="Pfam" id="PF01715">
    <property type="entry name" value="IPPT"/>
    <property type="match status" value="1"/>
</dbReference>
<dbReference type="GO" id="GO:0005524">
    <property type="term" value="F:ATP binding"/>
    <property type="evidence" value="ECO:0007669"/>
    <property type="project" value="UniProtKB-UniRule"/>
</dbReference>
<dbReference type="HAMAP" id="MF_00185">
    <property type="entry name" value="IPP_trans"/>
    <property type="match status" value="1"/>
</dbReference>
<dbReference type="SUPFAM" id="SSF52540">
    <property type="entry name" value="P-loop containing nucleoside triphosphate hydrolases"/>
    <property type="match status" value="2"/>
</dbReference>
<evidence type="ECO:0000256" key="8">
    <source>
        <dbReference type="ARBA" id="ARBA00022842"/>
    </source>
</evidence>
<reference evidence="12 13" key="1">
    <citation type="submission" date="2013-02" db="EMBL/GenBank/DDBJ databases">
        <title>The Genome Sequence of Enterococcus phoeniculicola BAA-412.</title>
        <authorList>
            <consortium name="The Broad Institute Genome Sequencing Platform"/>
            <consortium name="The Broad Institute Genome Sequencing Center for Infectious Disease"/>
            <person name="Earl A.M."/>
            <person name="Gilmore M.S."/>
            <person name="Lebreton F."/>
            <person name="Walker B."/>
            <person name="Young S.K."/>
            <person name="Zeng Q."/>
            <person name="Gargeya S."/>
            <person name="Fitzgerald M."/>
            <person name="Haas B."/>
            <person name="Abouelleil A."/>
            <person name="Alvarado L."/>
            <person name="Arachchi H.M."/>
            <person name="Berlin A.M."/>
            <person name="Chapman S.B."/>
            <person name="Dewar J."/>
            <person name="Goldberg J."/>
            <person name="Griggs A."/>
            <person name="Gujja S."/>
            <person name="Hansen M."/>
            <person name="Howarth C."/>
            <person name="Imamovic A."/>
            <person name="Larimer J."/>
            <person name="McCowan C."/>
            <person name="Murphy C."/>
            <person name="Neiman D."/>
            <person name="Pearson M."/>
            <person name="Priest M."/>
            <person name="Roberts A."/>
            <person name="Saif S."/>
            <person name="Shea T."/>
            <person name="Sisk P."/>
            <person name="Sykes S."/>
            <person name="Wortman J."/>
            <person name="Nusbaum C."/>
            <person name="Birren B."/>
        </authorList>
    </citation>
    <scope>NUCLEOTIDE SEQUENCE [LARGE SCALE GENOMIC DNA]</scope>
    <source>
        <strain evidence="12 13">ATCC BAA-412</strain>
    </source>
</reference>
<evidence type="ECO:0000256" key="10">
    <source>
        <dbReference type="HAMAP-Rule" id="MF_00185"/>
    </source>
</evidence>
<dbReference type="NCBIfam" id="TIGR00174">
    <property type="entry name" value="miaA"/>
    <property type="match status" value="1"/>
</dbReference>
<name>R3U4B1_9ENTE</name>
<feature type="site" description="Interaction with substrate tRNA" evidence="10">
    <location>
        <position position="128"/>
    </location>
</feature>
<evidence type="ECO:0000256" key="4">
    <source>
        <dbReference type="ARBA" id="ARBA00022679"/>
    </source>
</evidence>
<keyword evidence="13" id="KW-1185">Reference proteome</keyword>
<dbReference type="PATRIC" id="fig|1158610.3.peg.299"/>
<keyword evidence="6 10" id="KW-0547">Nucleotide-binding</keyword>
<evidence type="ECO:0000256" key="5">
    <source>
        <dbReference type="ARBA" id="ARBA00022694"/>
    </source>
</evidence>
<evidence type="ECO:0000256" key="1">
    <source>
        <dbReference type="ARBA" id="ARBA00001946"/>
    </source>
</evidence>
<gene>
    <name evidence="10" type="primary">miaA</name>
    <name evidence="12" type="ORF">UC3_00325</name>
</gene>
<feature type="domain" description="Guanylate kinase-like" evidence="11">
    <location>
        <begin position="2"/>
        <end position="214"/>
    </location>
</feature>
<comment type="subunit">
    <text evidence="10">Monomer.</text>
</comment>
<evidence type="ECO:0000313" key="12">
    <source>
        <dbReference type="EMBL" id="EOL48774.1"/>
    </source>
</evidence>
<dbReference type="Gene3D" id="1.10.20.140">
    <property type="match status" value="1"/>
</dbReference>
<comment type="similarity">
    <text evidence="3 10">Belongs to the IPP transferase family.</text>
</comment>
<keyword evidence="7 10" id="KW-0067">ATP-binding</keyword>
<evidence type="ECO:0000256" key="6">
    <source>
        <dbReference type="ARBA" id="ARBA00022741"/>
    </source>
</evidence>
<dbReference type="InterPro" id="IPR008144">
    <property type="entry name" value="Guanylate_kin-like_dom"/>
</dbReference>
<dbReference type="GO" id="GO:0006400">
    <property type="term" value="P:tRNA modification"/>
    <property type="evidence" value="ECO:0007669"/>
    <property type="project" value="TreeGrafter"/>
</dbReference>
<comment type="caution">
    <text evidence="10">Lacks conserved residue(s) required for the propagation of feature annotation.</text>
</comment>
<proteinExistence type="inferred from homology"/>
<feature type="site" description="Interaction with substrate tRNA" evidence="10">
    <location>
        <position position="100"/>
    </location>
</feature>
<evidence type="ECO:0000256" key="2">
    <source>
        <dbReference type="ARBA" id="ARBA00003213"/>
    </source>
</evidence>